<dbReference type="AlphaFoldDB" id="A0A6L3STG1"/>
<comment type="caution">
    <text evidence="3">The sequence shown here is derived from an EMBL/GenBank/DDBJ whole genome shotgun (WGS) entry which is preliminary data.</text>
</comment>
<accession>A0A6L3STG1</accession>
<evidence type="ECO:0000256" key="2">
    <source>
        <dbReference type="SAM" id="Phobius"/>
    </source>
</evidence>
<keyword evidence="2" id="KW-1133">Transmembrane helix</keyword>
<evidence type="ECO:0000313" key="3">
    <source>
        <dbReference type="EMBL" id="KAB1073542.1"/>
    </source>
</evidence>
<sequence>MYAEGGWEPPQKPPRPPRRERQLSERQKLVLVWLIAVNALLLLIAPIGGASVIHALVAVLRHG</sequence>
<feature type="transmembrane region" description="Helical" evidence="2">
    <location>
        <begin position="29"/>
        <end position="57"/>
    </location>
</feature>
<protein>
    <submittedName>
        <fullName evidence="3">Uncharacterized protein</fullName>
    </submittedName>
</protein>
<dbReference type="Proteomes" id="UP000474159">
    <property type="component" value="Unassembled WGS sequence"/>
</dbReference>
<keyword evidence="2" id="KW-0812">Transmembrane</keyword>
<evidence type="ECO:0000313" key="4">
    <source>
        <dbReference type="Proteomes" id="UP000474159"/>
    </source>
</evidence>
<proteinExistence type="predicted"/>
<feature type="region of interest" description="Disordered" evidence="1">
    <location>
        <begin position="1"/>
        <end position="22"/>
    </location>
</feature>
<organism evidence="3 4">
    <name type="scientific">Methylobacterium soli</name>
    <dbReference type="NCBI Taxonomy" id="553447"/>
    <lineage>
        <taxon>Bacteria</taxon>
        <taxon>Pseudomonadati</taxon>
        <taxon>Pseudomonadota</taxon>
        <taxon>Alphaproteobacteria</taxon>
        <taxon>Hyphomicrobiales</taxon>
        <taxon>Methylobacteriaceae</taxon>
        <taxon>Methylobacterium</taxon>
    </lineage>
</organism>
<keyword evidence="2" id="KW-0472">Membrane</keyword>
<keyword evidence="4" id="KW-1185">Reference proteome</keyword>
<dbReference type="EMBL" id="VZZK01000042">
    <property type="protein sequence ID" value="KAB1073542.1"/>
    <property type="molecule type" value="Genomic_DNA"/>
</dbReference>
<gene>
    <name evidence="3" type="ORF">F6X53_26940</name>
</gene>
<evidence type="ECO:0000256" key="1">
    <source>
        <dbReference type="SAM" id="MobiDB-lite"/>
    </source>
</evidence>
<reference evidence="3 4" key="1">
    <citation type="submission" date="2019-09" db="EMBL/GenBank/DDBJ databases">
        <title>YIM 48816 draft genome.</title>
        <authorList>
            <person name="Jiang L."/>
        </authorList>
    </citation>
    <scope>NUCLEOTIDE SEQUENCE [LARGE SCALE GENOMIC DNA]</scope>
    <source>
        <strain evidence="3 4">YIM 48816</strain>
    </source>
</reference>
<name>A0A6L3STG1_9HYPH</name>